<protein>
    <submittedName>
        <fullName evidence="2">Uncharacterized protein</fullName>
    </submittedName>
</protein>
<proteinExistence type="predicted"/>
<reference evidence="2" key="1">
    <citation type="submission" date="2022-11" db="UniProtKB">
        <authorList>
            <consortium name="WormBaseParasite"/>
        </authorList>
    </citation>
    <scope>IDENTIFICATION</scope>
</reference>
<dbReference type="Proteomes" id="UP000887565">
    <property type="component" value="Unplaced"/>
</dbReference>
<keyword evidence="1" id="KW-1185">Reference proteome</keyword>
<evidence type="ECO:0000313" key="2">
    <source>
        <dbReference type="WBParaSite" id="nRc.2.0.1.t07911-RA"/>
    </source>
</evidence>
<sequence>MENLVHLTGWERFTSGLLSFLHVGPTSKVQNLMQEKQIADTSAKNAFNFFREHPYVKNYIFPKYRFEGENVAFMNNNYANLNIKIRKWNRVWPVDMPRLRLTCSPYSFKVKNTDHDLKTRKILHECQDMFGYENLNNTLTIDITVILLEAGNDTVECAPSRNTIIIGDGLKNISGNTDIDTFILQGNSTYGIFNGMSGDDILNLNNYALNRGLKIKLESDNGSVSNLKDEKEIQLKQIHNLIGRNSAFENVSCDCNTMYLDTRGGSDIQPDEISIIDNYICVFNMQIHIQGNVNVRNSARNGSFNYLASVHQFLLLEVENFLSFYLLITLSLSNSDGPMAKNLPSAKVIDG</sequence>
<organism evidence="1 2">
    <name type="scientific">Romanomermis culicivorax</name>
    <name type="common">Nematode worm</name>
    <dbReference type="NCBI Taxonomy" id="13658"/>
    <lineage>
        <taxon>Eukaryota</taxon>
        <taxon>Metazoa</taxon>
        <taxon>Ecdysozoa</taxon>
        <taxon>Nematoda</taxon>
        <taxon>Enoplea</taxon>
        <taxon>Dorylaimia</taxon>
        <taxon>Mermithida</taxon>
        <taxon>Mermithoidea</taxon>
        <taxon>Mermithidae</taxon>
        <taxon>Romanomermis</taxon>
    </lineage>
</organism>
<name>A0A915I2H8_ROMCU</name>
<dbReference type="WBParaSite" id="nRc.2.0.1.t07911-RA">
    <property type="protein sequence ID" value="nRc.2.0.1.t07911-RA"/>
    <property type="gene ID" value="nRc.2.0.1.g07911"/>
</dbReference>
<evidence type="ECO:0000313" key="1">
    <source>
        <dbReference type="Proteomes" id="UP000887565"/>
    </source>
</evidence>
<dbReference type="InterPro" id="IPR011049">
    <property type="entry name" value="Serralysin-like_metalloprot_C"/>
</dbReference>
<dbReference type="SUPFAM" id="SSF51120">
    <property type="entry name" value="beta-Roll"/>
    <property type="match status" value="1"/>
</dbReference>
<accession>A0A915I2H8</accession>
<dbReference type="AlphaFoldDB" id="A0A915I2H8"/>